<dbReference type="Gene3D" id="3.40.50.300">
    <property type="entry name" value="P-loop containing nucleotide triphosphate hydrolases"/>
    <property type="match status" value="1"/>
</dbReference>
<dbReference type="SUPFAM" id="SSF52540">
    <property type="entry name" value="P-loop containing nucleoside triphosphate hydrolases"/>
    <property type="match status" value="1"/>
</dbReference>
<dbReference type="GO" id="GO:0006261">
    <property type="term" value="P:DNA-templated DNA replication"/>
    <property type="evidence" value="ECO:0007669"/>
    <property type="project" value="TreeGrafter"/>
</dbReference>
<evidence type="ECO:0008006" key="2">
    <source>
        <dbReference type="Google" id="ProtNLM"/>
    </source>
</evidence>
<feature type="non-terminal residue" evidence="1">
    <location>
        <position position="126"/>
    </location>
</feature>
<accession>X0YXS5</accession>
<gene>
    <name evidence="1" type="ORF">S01H1_82673</name>
</gene>
<comment type="caution">
    <text evidence="1">The sequence shown here is derived from an EMBL/GenBank/DDBJ whole genome shotgun (WGS) entry which is preliminary data.</text>
</comment>
<dbReference type="AlphaFoldDB" id="X0YXS5"/>
<reference evidence="1" key="1">
    <citation type="journal article" date="2014" name="Front. Microbiol.">
        <title>High frequency of phylogenetically diverse reductive dehalogenase-homologous genes in deep subseafloor sedimentary metagenomes.</title>
        <authorList>
            <person name="Kawai M."/>
            <person name="Futagami T."/>
            <person name="Toyoda A."/>
            <person name="Takaki Y."/>
            <person name="Nishi S."/>
            <person name="Hori S."/>
            <person name="Arai W."/>
            <person name="Tsubouchi T."/>
            <person name="Morono Y."/>
            <person name="Uchiyama I."/>
            <person name="Ito T."/>
            <person name="Fujiyama A."/>
            <person name="Inagaki F."/>
            <person name="Takami H."/>
        </authorList>
    </citation>
    <scope>NUCLEOTIDE SEQUENCE</scope>
    <source>
        <strain evidence="1">Expedition CK06-06</strain>
    </source>
</reference>
<evidence type="ECO:0000313" key="1">
    <source>
        <dbReference type="EMBL" id="GAG51342.1"/>
    </source>
</evidence>
<dbReference type="InterPro" id="IPR050238">
    <property type="entry name" value="DNA_Rep/Repair_Clamp_Loader"/>
</dbReference>
<protein>
    <recommendedName>
        <fullName evidence="2">ATPase AAA-type core domain-containing protein</fullName>
    </recommendedName>
</protein>
<dbReference type="EMBL" id="BARS01056074">
    <property type="protein sequence ID" value="GAG51342.1"/>
    <property type="molecule type" value="Genomic_DNA"/>
</dbReference>
<organism evidence="1">
    <name type="scientific">marine sediment metagenome</name>
    <dbReference type="NCBI Taxonomy" id="412755"/>
    <lineage>
        <taxon>unclassified sequences</taxon>
        <taxon>metagenomes</taxon>
        <taxon>ecological metagenomes</taxon>
    </lineage>
</organism>
<proteinExistence type="predicted"/>
<dbReference type="InterPro" id="IPR027417">
    <property type="entry name" value="P-loop_NTPase"/>
</dbReference>
<name>X0YXS5_9ZZZZ</name>
<dbReference type="PANTHER" id="PTHR11669">
    <property type="entry name" value="REPLICATION FACTOR C / DNA POLYMERASE III GAMMA-TAU SUBUNIT"/>
    <property type="match status" value="1"/>
</dbReference>
<sequence length="126" mass="14118">METLFEKYRPSNFDGVLGQDKAVKKIKTLLSRSWGGRAWWISGASGTGKTTIARIIAPQGADEFYINEFDSADQLTVSEIDKIERDMHYFAPGKGGRAYIINEAHGLRKAIIRRLLGLLERIPAHV</sequence>
<dbReference type="PANTHER" id="PTHR11669:SF0">
    <property type="entry name" value="PROTEIN STICHEL-LIKE 2"/>
    <property type="match status" value="1"/>
</dbReference>